<organism evidence="2 3">
    <name type="scientific">Piliocolobus tephrosceles</name>
    <name type="common">Ugandan red Colobus</name>
    <dbReference type="NCBI Taxonomy" id="591936"/>
    <lineage>
        <taxon>Eukaryota</taxon>
        <taxon>Metazoa</taxon>
        <taxon>Chordata</taxon>
        <taxon>Craniata</taxon>
        <taxon>Vertebrata</taxon>
        <taxon>Euteleostomi</taxon>
        <taxon>Mammalia</taxon>
        <taxon>Eutheria</taxon>
        <taxon>Euarchontoglires</taxon>
        <taxon>Primates</taxon>
        <taxon>Haplorrhini</taxon>
        <taxon>Catarrhini</taxon>
        <taxon>Cercopithecidae</taxon>
        <taxon>Colobinae</taxon>
        <taxon>Piliocolobus</taxon>
    </lineage>
</organism>
<keyword evidence="1" id="KW-0812">Transmembrane</keyword>
<name>A0A8C9IVV6_9PRIM</name>
<feature type="transmembrane region" description="Helical" evidence="1">
    <location>
        <begin position="41"/>
        <end position="59"/>
    </location>
</feature>
<reference evidence="2" key="1">
    <citation type="submission" date="2025-08" db="UniProtKB">
        <authorList>
            <consortium name="Ensembl"/>
        </authorList>
    </citation>
    <scope>IDENTIFICATION</scope>
</reference>
<evidence type="ECO:0000256" key="1">
    <source>
        <dbReference type="SAM" id="Phobius"/>
    </source>
</evidence>
<evidence type="ECO:0000313" key="2">
    <source>
        <dbReference type="Ensembl" id="ENSPTEP00000042597.1"/>
    </source>
</evidence>
<keyword evidence="3" id="KW-1185">Reference proteome</keyword>
<keyword evidence="1" id="KW-0472">Membrane</keyword>
<accession>A0A8C9IVV6</accession>
<dbReference type="Ensembl" id="ENSPTET00000056775.1">
    <property type="protein sequence ID" value="ENSPTEP00000042597.1"/>
    <property type="gene ID" value="ENSPTEG00000038848.1"/>
</dbReference>
<proteinExistence type="predicted"/>
<reference evidence="2" key="2">
    <citation type="submission" date="2025-09" db="UniProtKB">
        <authorList>
            <consortium name="Ensembl"/>
        </authorList>
    </citation>
    <scope>IDENTIFICATION</scope>
</reference>
<sequence length="77" mass="9079">MWRSIFLDSWYLLSSRRRILILLIHLTFSGIRWVLSYDILFLIPSLAILSWILCIIIPTRKPASQSHQDKSSYSNIT</sequence>
<evidence type="ECO:0000313" key="3">
    <source>
        <dbReference type="Proteomes" id="UP000694416"/>
    </source>
</evidence>
<protein>
    <submittedName>
        <fullName evidence="2">Uncharacterized protein</fullName>
    </submittedName>
</protein>
<feature type="transmembrane region" description="Helical" evidence="1">
    <location>
        <begin position="19"/>
        <end position="35"/>
    </location>
</feature>
<dbReference type="AlphaFoldDB" id="A0A8C9IVV6"/>
<keyword evidence="1" id="KW-1133">Transmembrane helix</keyword>
<dbReference type="Proteomes" id="UP000694416">
    <property type="component" value="Unplaced"/>
</dbReference>